<organism evidence="3">
    <name type="scientific">Naegleria fowleri</name>
    <name type="common">Brain eating amoeba</name>
    <dbReference type="NCBI Taxonomy" id="5763"/>
    <lineage>
        <taxon>Eukaryota</taxon>
        <taxon>Discoba</taxon>
        <taxon>Heterolobosea</taxon>
        <taxon>Tetramitia</taxon>
        <taxon>Eutetramitia</taxon>
        <taxon>Vahlkampfiidae</taxon>
        <taxon>Naegleria</taxon>
    </lineage>
</organism>
<sequence>MSSSLSWGNVPPVHNQQRTKNQNTLRQLIVGTKQETTNINNNNDLSPLSNQTRSMNSSDSVDEFVGRVTTLSKQVEQYKQLSNQRAQQVEIPSISNGQQLNNNGGVFNSTANDTQKKIRALRQWCTSEANELKKMSNRIGSKLASESKILIEMTGGTSSEQQNASVGGNAQQENAIKYNRVKNDLAKTISVLKDVIRRDKEWITQQTKQKQEQYALISNNHQHHSHFDEEEEMDYVGNAEEHPLLQRGSGKHSPQVSQQQPLQELQLKEEGTLVSWQESTLNVEMKIAMEEYEDLKQYQSEYYELHHLVTEFASLVDEQDPMLDTIHSNVITSKDNVERGNDVDCDGTHLIDHLGSSVDSHLWKGCYLLSSILRNGDGTAKSRFLVFYSEKHPCVENIQVVVLLVVFCEKHENICVLLLQII</sequence>
<dbReference type="EMBL" id="MG880236">
    <property type="protein sequence ID" value="AVP50005.1"/>
    <property type="molecule type" value="Genomic_DNA"/>
</dbReference>
<accession>A0A2P1N6U4</accession>
<name>A0A2P1N6U4_NAEFO</name>
<dbReference type="SUPFAM" id="SSF47661">
    <property type="entry name" value="t-snare proteins"/>
    <property type="match status" value="1"/>
</dbReference>
<dbReference type="VEuPathDB" id="AmoebaDB:FDP41_005428"/>
<evidence type="ECO:0000256" key="1">
    <source>
        <dbReference type="SAM" id="MobiDB-lite"/>
    </source>
</evidence>
<reference evidence="3" key="1">
    <citation type="journal article" date="2018" name="J. Cell Sci.">
        <title>Identification and characterisation of the cryptic Golgi apparatus in Naegleria gruberi.</title>
        <authorList>
            <person name="Herman E.K."/>
            <person name="Yiangou L."/>
            <person name="Cantoni D.M."/>
            <person name="Miller C.N."/>
            <person name="Marciano-Cabral F."/>
            <person name="Anthonyrajah E."/>
            <person name="Dacks J.B."/>
            <person name="Tsaousis A.D."/>
        </authorList>
    </citation>
    <scope>NUCLEOTIDE SEQUENCE</scope>
    <source>
        <strain evidence="3">CDC:V212</strain>
    </source>
</reference>
<feature type="region of interest" description="Disordered" evidence="1">
    <location>
        <begin position="37"/>
        <end position="58"/>
    </location>
</feature>
<evidence type="ECO:0000259" key="2">
    <source>
        <dbReference type="PROSITE" id="PS50192"/>
    </source>
</evidence>
<dbReference type="PROSITE" id="PS50192">
    <property type="entry name" value="T_SNARE"/>
    <property type="match status" value="1"/>
</dbReference>
<dbReference type="VEuPathDB" id="AmoebaDB:NF0014740"/>
<evidence type="ECO:0000313" key="3">
    <source>
        <dbReference type="EMBL" id="AVP50005.1"/>
    </source>
</evidence>
<dbReference type="Gene3D" id="1.20.58.70">
    <property type="match status" value="1"/>
</dbReference>
<proteinExistence type="predicted"/>
<protein>
    <submittedName>
        <fullName evidence="3">Syntaxin-PMf</fullName>
    </submittedName>
</protein>
<dbReference type="VEuPathDB" id="AmoebaDB:NfTy_066150"/>
<dbReference type="GO" id="GO:0016020">
    <property type="term" value="C:membrane"/>
    <property type="evidence" value="ECO:0007669"/>
    <property type="project" value="InterPro"/>
</dbReference>
<dbReference type="GO" id="GO:0016192">
    <property type="term" value="P:vesicle-mediated transport"/>
    <property type="evidence" value="ECO:0007669"/>
    <property type="project" value="InterPro"/>
</dbReference>
<feature type="compositionally biased region" description="Polar residues" evidence="1">
    <location>
        <begin position="14"/>
        <end position="23"/>
    </location>
</feature>
<dbReference type="InterPro" id="IPR010989">
    <property type="entry name" value="SNARE"/>
</dbReference>
<dbReference type="InterPro" id="IPR000727">
    <property type="entry name" value="T_SNARE_dom"/>
</dbReference>
<dbReference type="AlphaFoldDB" id="A0A2P1N6U4"/>
<dbReference type="SUPFAM" id="SSF58038">
    <property type="entry name" value="SNARE fusion complex"/>
    <property type="match status" value="1"/>
</dbReference>
<feature type="region of interest" description="Disordered" evidence="1">
    <location>
        <begin position="1"/>
        <end position="23"/>
    </location>
</feature>
<feature type="domain" description="T-SNARE coiled-coil homology" evidence="2">
    <location>
        <begin position="285"/>
        <end position="341"/>
    </location>
</feature>